<dbReference type="InterPro" id="IPR013083">
    <property type="entry name" value="Znf_RING/FYVE/PHD"/>
</dbReference>
<dbReference type="InterPro" id="IPR017455">
    <property type="entry name" value="Znf_FYVE-rel"/>
</dbReference>
<evidence type="ECO:0000256" key="1">
    <source>
        <dbReference type="ARBA" id="ARBA00022723"/>
    </source>
</evidence>
<name>A0A3P8DM77_9BILA</name>
<evidence type="ECO:0000256" key="2">
    <source>
        <dbReference type="ARBA" id="ARBA00022771"/>
    </source>
</evidence>
<organism evidence="7 8">
    <name type="scientific">Soboliphyme baturini</name>
    <dbReference type="NCBI Taxonomy" id="241478"/>
    <lineage>
        <taxon>Eukaryota</taxon>
        <taxon>Metazoa</taxon>
        <taxon>Ecdysozoa</taxon>
        <taxon>Nematoda</taxon>
        <taxon>Enoplea</taxon>
        <taxon>Dorylaimia</taxon>
        <taxon>Dioctophymatida</taxon>
        <taxon>Dioctophymatoidea</taxon>
        <taxon>Soboliphymatidae</taxon>
        <taxon>Soboliphyme</taxon>
    </lineage>
</organism>
<feature type="transmembrane region" description="Helical" evidence="5">
    <location>
        <begin position="36"/>
        <end position="60"/>
    </location>
</feature>
<dbReference type="AlphaFoldDB" id="A0A3P8DM77"/>
<keyword evidence="2 4" id="KW-0863">Zinc-finger</keyword>
<dbReference type="GO" id="GO:0008270">
    <property type="term" value="F:zinc ion binding"/>
    <property type="evidence" value="ECO:0007669"/>
    <property type="project" value="UniProtKB-KW"/>
</dbReference>
<evidence type="ECO:0000313" key="8">
    <source>
        <dbReference type="Proteomes" id="UP000270296"/>
    </source>
</evidence>
<dbReference type="OrthoDB" id="5854161at2759"/>
<dbReference type="Pfam" id="PF01363">
    <property type="entry name" value="FYVE"/>
    <property type="match status" value="1"/>
</dbReference>
<evidence type="ECO:0000256" key="3">
    <source>
        <dbReference type="ARBA" id="ARBA00022833"/>
    </source>
</evidence>
<gene>
    <name evidence="7" type="ORF">SBAD_LOCUS12025</name>
</gene>
<evidence type="ECO:0000256" key="4">
    <source>
        <dbReference type="PROSITE-ProRule" id="PRU00091"/>
    </source>
</evidence>
<keyword evidence="1" id="KW-0479">Metal-binding</keyword>
<dbReference type="InterPro" id="IPR052113">
    <property type="entry name" value="FYVE-type_Zinc_Finger"/>
</dbReference>
<keyword evidence="5" id="KW-0472">Membrane</keyword>
<evidence type="ECO:0000259" key="6">
    <source>
        <dbReference type="PROSITE" id="PS50178"/>
    </source>
</evidence>
<dbReference type="InterPro" id="IPR011011">
    <property type="entry name" value="Znf_FYVE_PHD"/>
</dbReference>
<evidence type="ECO:0000256" key="5">
    <source>
        <dbReference type="SAM" id="Phobius"/>
    </source>
</evidence>
<keyword evidence="5" id="KW-1133">Transmembrane helix</keyword>
<dbReference type="PANTHER" id="PTHR39490">
    <property type="entry name" value="ARRESTIN DOMAIN-CONTAINING PROTEIN D"/>
    <property type="match status" value="1"/>
</dbReference>
<dbReference type="PROSITE" id="PS50178">
    <property type="entry name" value="ZF_FYVE"/>
    <property type="match status" value="1"/>
</dbReference>
<dbReference type="SMART" id="SM00064">
    <property type="entry name" value="FYVE"/>
    <property type="match status" value="1"/>
</dbReference>
<dbReference type="PANTHER" id="PTHR39490:SF8">
    <property type="entry name" value="ZINC FINGER FYVE DOMAIN-CONTAINING PROTEIN 21"/>
    <property type="match status" value="1"/>
</dbReference>
<feature type="transmembrane region" description="Helical" evidence="5">
    <location>
        <begin position="119"/>
        <end position="141"/>
    </location>
</feature>
<proteinExistence type="predicted"/>
<dbReference type="SUPFAM" id="SSF57903">
    <property type="entry name" value="FYVE/PHD zinc finger"/>
    <property type="match status" value="1"/>
</dbReference>
<dbReference type="Gene3D" id="3.30.40.10">
    <property type="entry name" value="Zinc/RING finger domain, C3HC4 (zinc finger)"/>
    <property type="match status" value="1"/>
</dbReference>
<keyword evidence="3" id="KW-0862">Zinc</keyword>
<dbReference type="InterPro" id="IPR000306">
    <property type="entry name" value="Znf_FYVE"/>
</dbReference>
<dbReference type="EMBL" id="UZAM01016806">
    <property type="protein sequence ID" value="VDP44851.1"/>
    <property type="molecule type" value="Genomic_DNA"/>
</dbReference>
<keyword evidence="5" id="KW-0812">Transmembrane</keyword>
<accession>A0A3P8DM77</accession>
<sequence>MQNRKNDRIPFHPVTSVASNSRILFTRYFHSSTNRFICVLFVSCRNFVLLINLLTIKVLVFEKEVVLWMKDSEASSCGSCGCQFSLRKRRHHCRLCGCVMCSSCSKFITFNFARKNSTLITAICFLYFLIRQLGIIILGILSLKGIHCFCRAGLYTLQIYRYPTNFIASFEILRSLRLCNDGLLVTF</sequence>
<feature type="domain" description="FYVE-type" evidence="6">
    <location>
        <begin position="71"/>
        <end position="125"/>
    </location>
</feature>
<dbReference type="Proteomes" id="UP000270296">
    <property type="component" value="Unassembled WGS sequence"/>
</dbReference>
<evidence type="ECO:0000313" key="7">
    <source>
        <dbReference type="EMBL" id="VDP44851.1"/>
    </source>
</evidence>
<reference evidence="7 8" key="1">
    <citation type="submission" date="2018-11" db="EMBL/GenBank/DDBJ databases">
        <authorList>
            <consortium name="Pathogen Informatics"/>
        </authorList>
    </citation>
    <scope>NUCLEOTIDE SEQUENCE [LARGE SCALE GENOMIC DNA]</scope>
</reference>
<protein>
    <recommendedName>
        <fullName evidence="6">FYVE-type domain-containing protein</fullName>
    </recommendedName>
</protein>
<keyword evidence="8" id="KW-1185">Reference proteome</keyword>